<name>A0A0S4WSC5_RALSL</name>
<sequence>MAEAVGRVAHFAEMAVKDQKVRLSCHEAAATPRG</sequence>
<accession>A0A0S4WSC5</accession>
<evidence type="ECO:0000313" key="2">
    <source>
        <dbReference type="EMBL" id="CUV54488.1"/>
    </source>
</evidence>
<dbReference type="EMBL" id="LN899820">
    <property type="protein sequence ID" value="CUV54488.1"/>
    <property type="molecule type" value="Genomic_DNA"/>
</dbReference>
<reference evidence="2" key="1">
    <citation type="submission" date="2015-10" db="EMBL/GenBank/DDBJ databases">
        <authorList>
            <person name="Gilbert D.G."/>
        </authorList>
    </citation>
    <scope>NUCLEOTIDE SEQUENCE</scope>
    <source>
        <strain evidence="2">Phyl III-seqv23</strain>
    </source>
</reference>
<dbReference type="EMBL" id="LN899825">
    <property type="protein sequence ID" value="CUV35024.1"/>
    <property type="molecule type" value="Genomic_DNA"/>
</dbReference>
<organism evidence="2">
    <name type="scientific">Ralstonia solanacearum</name>
    <name type="common">Pseudomonas solanacearum</name>
    <dbReference type="NCBI Taxonomy" id="305"/>
    <lineage>
        <taxon>Bacteria</taxon>
        <taxon>Pseudomonadati</taxon>
        <taxon>Pseudomonadota</taxon>
        <taxon>Betaproteobacteria</taxon>
        <taxon>Burkholderiales</taxon>
        <taxon>Burkholderiaceae</taxon>
        <taxon>Ralstonia</taxon>
        <taxon>Ralstonia solanacearum species complex</taxon>
    </lineage>
</organism>
<evidence type="ECO:0000313" key="1">
    <source>
        <dbReference type="EMBL" id="CUV35024.1"/>
    </source>
</evidence>
<dbReference type="AlphaFoldDB" id="A0A0S4WSC5"/>
<proteinExistence type="predicted"/>
<gene>
    <name evidence="2" type="ORF">RUN215_v1_340097</name>
    <name evidence="1" type="ORF">TD1301_v1_1180018</name>
</gene>
<protein>
    <submittedName>
        <fullName evidence="2">Uncharacterized protein</fullName>
    </submittedName>
</protein>